<gene>
    <name evidence="1" type="ORF">METZ01_LOCUS432691</name>
</gene>
<name>A0A382Y916_9ZZZZ</name>
<accession>A0A382Y916</accession>
<proteinExistence type="predicted"/>
<sequence length="53" mass="5785">MLQRIVQQTLLIVCILYATSANAQDASKSKHKAVLLSLVVPGLGQAYTGNWDR</sequence>
<protein>
    <recommendedName>
        <fullName evidence="2">DUF5683 domain-containing protein</fullName>
    </recommendedName>
</protein>
<evidence type="ECO:0008006" key="2">
    <source>
        <dbReference type="Google" id="ProtNLM"/>
    </source>
</evidence>
<organism evidence="1">
    <name type="scientific">marine metagenome</name>
    <dbReference type="NCBI Taxonomy" id="408172"/>
    <lineage>
        <taxon>unclassified sequences</taxon>
        <taxon>metagenomes</taxon>
        <taxon>ecological metagenomes</taxon>
    </lineage>
</organism>
<dbReference type="EMBL" id="UINC01173953">
    <property type="protein sequence ID" value="SVD79837.1"/>
    <property type="molecule type" value="Genomic_DNA"/>
</dbReference>
<evidence type="ECO:0000313" key="1">
    <source>
        <dbReference type="EMBL" id="SVD79837.1"/>
    </source>
</evidence>
<reference evidence="1" key="1">
    <citation type="submission" date="2018-05" db="EMBL/GenBank/DDBJ databases">
        <authorList>
            <person name="Lanie J.A."/>
            <person name="Ng W.-L."/>
            <person name="Kazmierczak K.M."/>
            <person name="Andrzejewski T.M."/>
            <person name="Davidsen T.M."/>
            <person name="Wayne K.J."/>
            <person name="Tettelin H."/>
            <person name="Glass J.I."/>
            <person name="Rusch D."/>
            <person name="Podicherti R."/>
            <person name="Tsui H.-C.T."/>
            <person name="Winkler M.E."/>
        </authorList>
    </citation>
    <scope>NUCLEOTIDE SEQUENCE</scope>
</reference>
<feature type="non-terminal residue" evidence="1">
    <location>
        <position position="53"/>
    </location>
</feature>
<dbReference type="AlphaFoldDB" id="A0A382Y916"/>